<evidence type="ECO:0000313" key="4">
    <source>
        <dbReference type="Proteomes" id="UP000824976"/>
    </source>
</evidence>
<proteinExistence type="predicted"/>
<gene>
    <name evidence="1" type="ORF">DWG24_09740</name>
    <name evidence="2" type="ORF">FGI21_02585</name>
</gene>
<keyword evidence="4" id="KW-1185">Reference proteome</keyword>
<accession>A0AAE6Z2Q4</accession>
<evidence type="ECO:0000313" key="3">
    <source>
        <dbReference type="Proteomes" id="UP000500801"/>
    </source>
</evidence>
<evidence type="ECO:0000313" key="1">
    <source>
        <dbReference type="EMBL" id="QIZ53201.1"/>
    </source>
</evidence>
<sequence length="201" mass="22603">MEGWIVVKYLGLAGLLLLTACSSLTTVSDYNKDLTDSLADKRVGIAFDMNNNRTRVYPETKTCIDLYSKNNGFVPVMRLSKKSIGMPVVDEMSDKHQEFWVSANGYIAVRVLYTGENNHRSFFSPDVLVSESVIAFKPEAGSFYYVTIDFKDRNAETGKYLRVYKIVDNASGEKTLQHVEMLTLRNCPGQQPWYTKAGAAI</sequence>
<organism evidence="1 3">
    <name type="scientific">Dickeya zeae</name>
    <dbReference type="NCBI Taxonomy" id="204042"/>
    <lineage>
        <taxon>Bacteria</taxon>
        <taxon>Pseudomonadati</taxon>
        <taxon>Pseudomonadota</taxon>
        <taxon>Gammaproteobacteria</taxon>
        <taxon>Enterobacterales</taxon>
        <taxon>Pectobacteriaceae</taxon>
        <taxon>Dickeya</taxon>
    </lineage>
</organism>
<evidence type="ECO:0000313" key="2">
    <source>
        <dbReference type="EMBL" id="QYM94274.1"/>
    </source>
</evidence>
<protein>
    <submittedName>
        <fullName evidence="1">Uncharacterized protein</fullName>
    </submittedName>
</protein>
<dbReference type="EMBL" id="CP033622">
    <property type="protein sequence ID" value="QIZ53201.1"/>
    <property type="molecule type" value="Genomic_DNA"/>
</dbReference>
<dbReference type="Proteomes" id="UP000824976">
    <property type="component" value="Chromosome"/>
</dbReference>
<reference evidence="1 3" key="1">
    <citation type="submission" date="2018-11" db="EMBL/GenBank/DDBJ databases">
        <title>Complete genome sequence of Dickeya zeae strain CE1 infecting Canna edulis Ker-Gawl. in China.</title>
        <authorList>
            <person name="Zhang J."/>
            <person name="Lin B."/>
            <person name="Shen H."/>
            <person name="Jiang S."/>
            <person name="Pu X."/>
            <person name="Sun D."/>
        </authorList>
    </citation>
    <scope>NUCLEOTIDE SEQUENCE [LARGE SCALE GENOMIC DNA]</scope>
    <source>
        <strain evidence="1 3">CE1</strain>
    </source>
</reference>
<reference evidence="2 4" key="2">
    <citation type="submission" date="2019-06" db="EMBL/GenBank/DDBJ databases">
        <title>Complete genome of Dickeya zeae PL65.</title>
        <authorList>
            <person name="Boluk G."/>
            <person name="Arif M."/>
        </authorList>
    </citation>
    <scope>NUCLEOTIDE SEQUENCE [LARGE SCALE GENOMIC DNA]</scope>
    <source>
        <strain evidence="2 4">PL65</strain>
    </source>
</reference>
<name>A0AAE6Z2Q4_9GAMM</name>
<dbReference type="EMBL" id="CP040817">
    <property type="protein sequence ID" value="QYM94274.1"/>
    <property type="molecule type" value="Genomic_DNA"/>
</dbReference>
<dbReference type="AlphaFoldDB" id="A0AAE6Z2Q4"/>
<dbReference type="Proteomes" id="UP000500801">
    <property type="component" value="Chromosome"/>
</dbReference>